<sequence>MAFTAPTRAPLANTHCGVCSSTQNLLRCTGCKVMHYCSREHQVAHRHDHKAGCKGVAKATRRADHEEEKLRNLPPNMFVPPDVFENQVGSFWGILETRDYMRARFAIVKELEETQTRSSVQSQLDVIMDLLRLNRSDNMGARDMVPALMLRLGKDQECYDFLKWWCTTADEADYDWGDMSEPYMDIRNADVFEGVEHQCQRYASLSHTVAATLLKIKILLNFQSLRASYALGETVAPEIVHSIQAHVPRSPTVAANMKIIGHRDRIEELDQRLKVQVKKVYKAADNLNEYFWPHLLNPGHHLTALPEAYSPGSMEEMELALKYSYNSWVEIPGAIDMIKTIRAAIPKS</sequence>
<dbReference type="PROSITE" id="PS50865">
    <property type="entry name" value="ZF_MYND_2"/>
    <property type="match status" value="1"/>
</dbReference>
<evidence type="ECO:0000256" key="2">
    <source>
        <dbReference type="ARBA" id="ARBA00022771"/>
    </source>
</evidence>
<evidence type="ECO:0000313" key="7">
    <source>
        <dbReference type="Proteomes" id="UP000254866"/>
    </source>
</evidence>
<dbReference type="AlphaFoldDB" id="A0A370U006"/>
<dbReference type="Pfam" id="PF01753">
    <property type="entry name" value="zf-MYND"/>
    <property type="match status" value="1"/>
</dbReference>
<protein>
    <recommendedName>
        <fullName evidence="5">MYND-type domain-containing protein</fullName>
    </recommendedName>
</protein>
<dbReference type="GO" id="GO:0008270">
    <property type="term" value="F:zinc ion binding"/>
    <property type="evidence" value="ECO:0007669"/>
    <property type="project" value="UniProtKB-KW"/>
</dbReference>
<keyword evidence="2 4" id="KW-0863">Zinc-finger</keyword>
<reference evidence="6 7" key="1">
    <citation type="journal article" date="2018" name="IMA Fungus">
        <title>IMA Genome-F 9: Draft genome sequence of Annulohypoxylon stygium, Aspergillus mulundensis, Berkeleyomyces basicola (syn. Thielaviopsis basicola), Ceratocystis smalleyi, two Cercospora beticola strains, Coleophoma cylindrospora, Fusarium fracticaudum, Phialophora cf. hyalina, and Morchella septimelata.</title>
        <authorList>
            <person name="Wingfield B.D."/>
            <person name="Bills G.F."/>
            <person name="Dong Y."/>
            <person name="Huang W."/>
            <person name="Nel W.J."/>
            <person name="Swalarsk-Parry B.S."/>
            <person name="Vaghefi N."/>
            <person name="Wilken P.M."/>
            <person name="An Z."/>
            <person name="de Beer Z.W."/>
            <person name="De Vos L."/>
            <person name="Chen L."/>
            <person name="Duong T.A."/>
            <person name="Gao Y."/>
            <person name="Hammerbacher A."/>
            <person name="Kikkert J.R."/>
            <person name="Li Y."/>
            <person name="Li H."/>
            <person name="Li K."/>
            <person name="Li Q."/>
            <person name="Liu X."/>
            <person name="Ma X."/>
            <person name="Naidoo K."/>
            <person name="Pethybridge S.J."/>
            <person name="Sun J."/>
            <person name="Steenkamp E.T."/>
            <person name="van der Nest M.A."/>
            <person name="van Wyk S."/>
            <person name="Wingfield M.J."/>
            <person name="Xiong C."/>
            <person name="Yue Q."/>
            <person name="Zhang X."/>
        </authorList>
    </citation>
    <scope>NUCLEOTIDE SEQUENCE [LARGE SCALE GENOMIC DNA]</scope>
    <source>
        <strain evidence="6 7">BP 5553</strain>
    </source>
</reference>
<dbReference type="GeneID" id="43593937"/>
<dbReference type="InterPro" id="IPR002893">
    <property type="entry name" value="Znf_MYND"/>
</dbReference>
<proteinExistence type="predicted"/>
<dbReference type="SUPFAM" id="SSF144232">
    <property type="entry name" value="HIT/MYND zinc finger-like"/>
    <property type="match status" value="1"/>
</dbReference>
<dbReference type="OrthoDB" id="5952526at2759"/>
<organism evidence="6 7">
    <name type="scientific">Venustampulla echinocandica</name>
    <dbReference type="NCBI Taxonomy" id="2656787"/>
    <lineage>
        <taxon>Eukaryota</taxon>
        <taxon>Fungi</taxon>
        <taxon>Dikarya</taxon>
        <taxon>Ascomycota</taxon>
        <taxon>Pezizomycotina</taxon>
        <taxon>Leotiomycetes</taxon>
        <taxon>Helotiales</taxon>
        <taxon>Pleuroascaceae</taxon>
        <taxon>Venustampulla</taxon>
    </lineage>
</organism>
<dbReference type="EMBL" id="NPIC01000001">
    <property type="protein sequence ID" value="RDL41109.1"/>
    <property type="molecule type" value="Genomic_DNA"/>
</dbReference>
<keyword evidence="7" id="KW-1185">Reference proteome</keyword>
<evidence type="ECO:0000313" key="6">
    <source>
        <dbReference type="EMBL" id="RDL41109.1"/>
    </source>
</evidence>
<keyword evidence="1" id="KW-0479">Metal-binding</keyword>
<feature type="domain" description="MYND-type" evidence="5">
    <location>
        <begin position="16"/>
        <end position="53"/>
    </location>
</feature>
<evidence type="ECO:0000256" key="3">
    <source>
        <dbReference type="ARBA" id="ARBA00022833"/>
    </source>
</evidence>
<evidence type="ECO:0000256" key="4">
    <source>
        <dbReference type="PROSITE-ProRule" id="PRU00134"/>
    </source>
</evidence>
<accession>A0A370U006</accession>
<dbReference type="Gene3D" id="6.10.140.2220">
    <property type="match status" value="1"/>
</dbReference>
<name>A0A370U006_9HELO</name>
<evidence type="ECO:0000256" key="1">
    <source>
        <dbReference type="ARBA" id="ARBA00022723"/>
    </source>
</evidence>
<dbReference type="Proteomes" id="UP000254866">
    <property type="component" value="Unassembled WGS sequence"/>
</dbReference>
<evidence type="ECO:0000259" key="5">
    <source>
        <dbReference type="PROSITE" id="PS50865"/>
    </source>
</evidence>
<dbReference type="RefSeq" id="XP_031873765.1">
    <property type="nucleotide sequence ID" value="XM_032009711.1"/>
</dbReference>
<keyword evidence="3" id="KW-0862">Zinc</keyword>
<comment type="caution">
    <text evidence="6">The sequence shown here is derived from an EMBL/GenBank/DDBJ whole genome shotgun (WGS) entry which is preliminary data.</text>
</comment>
<gene>
    <name evidence="6" type="ORF">BP5553_01088</name>
</gene>